<dbReference type="InterPro" id="IPR005467">
    <property type="entry name" value="His_kinase_dom"/>
</dbReference>
<dbReference type="Pfam" id="PF02518">
    <property type="entry name" value="HATPase_c"/>
    <property type="match status" value="1"/>
</dbReference>
<dbReference type="InterPro" id="IPR011006">
    <property type="entry name" value="CheY-like_superfamily"/>
</dbReference>
<evidence type="ECO:0000256" key="3">
    <source>
        <dbReference type="ARBA" id="ARBA00022553"/>
    </source>
</evidence>
<dbReference type="Pfam" id="PF08448">
    <property type="entry name" value="PAS_4"/>
    <property type="match status" value="3"/>
</dbReference>
<dbReference type="InterPro" id="IPR036890">
    <property type="entry name" value="HATPase_C_sf"/>
</dbReference>
<evidence type="ECO:0000313" key="10">
    <source>
        <dbReference type="EMBL" id="MDC7787762.1"/>
    </source>
</evidence>
<dbReference type="Gene3D" id="3.30.450.20">
    <property type="entry name" value="PAS domain"/>
    <property type="match status" value="4"/>
</dbReference>
<dbReference type="InterPro" id="IPR000700">
    <property type="entry name" value="PAS-assoc_C"/>
</dbReference>
<dbReference type="SUPFAM" id="SSF52172">
    <property type="entry name" value="CheY-like"/>
    <property type="match status" value="1"/>
</dbReference>
<dbReference type="PROSITE" id="PS50113">
    <property type="entry name" value="PAC"/>
    <property type="match status" value="2"/>
</dbReference>
<gene>
    <name evidence="10" type="ORF">PQJ73_18890</name>
</gene>
<dbReference type="EMBL" id="JAQQLI010000032">
    <property type="protein sequence ID" value="MDC7787762.1"/>
    <property type="molecule type" value="Genomic_DNA"/>
</dbReference>
<feature type="domain" description="PAS" evidence="8">
    <location>
        <begin position="294"/>
        <end position="330"/>
    </location>
</feature>
<dbReference type="Pfam" id="PF00072">
    <property type="entry name" value="Response_reg"/>
    <property type="match status" value="1"/>
</dbReference>
<dbReference type="InterPro" id="IPR001789">
    <property type="entry name" value="Sig_transdc_resp-reg_receiver"/>
</dbReference>
<dbReference type="Pfam" id="PF13188">
    <property type="entry name" value="PAS_8"/>
    <property type="match status" value="1"/>
</dbReference>
<evidence type="ECO:0000259" key="8">
    <source>
        <dbReference type="PROSITE" id="PS50112"/>
    </source>
</evidence>
<feature type="region of interest" description="Disordered" evidence="5">
    <location>
        <begin position="1"/>
        <end position="32"/>
    </location>
</feature>
<dbReference type="SMART" id="SM00448">
    <property type="entry name" value="REC"/>
    <property type="match status" value="1"/>
</dbReference>
<dbReference type="Gene3D" id="3.40.50.2300">
    <property type="match status" value="1"/>
</dbReference>
<dbReference type="CDD" id="cd00082">
    <property type="entry name" value="HisKA"/>
    <property type="match status" value="1"/>
</dbReference>
<keyword evidence="3 4" id="KW-0597">Phosphoprotein</keyword>
<reference evidence="10" key="1">
    <citation type="journal article" date="2023" name="Microbiol Resour">
        <title>Genome Sequences of Rhodoplanes serenus and Two Thermotolerant Strains, Rhodoplanes tepidamans and 'Rhodoplanes cryptolactis,' Further Refine the Genus.</title>
        <authorList>
            <person name="Rayyan A.A."/>
            <person name="Kyndt J.A."/>
        </authorList>
    </citation>
    <scope>NUCLEOTIDE SEQUENCE</scope>
    <source>
        <strain evidence="10">DSM 9987</strain>
    </source>
</reference>
<dbReference type="InterPro" id="IPR000014">
    <property type="entry name" value="PAS"/>
</dbReference>
<dbReference type="PROSITE" id="PS50110">
    <property type="entry name" value="RESPONSE_REGULATORY"/>
    <property type="match status" value="1"/>
</dbReference>
<sequence>MKPLVSPFTASPPEDGPRRSPPRAAAPVGDVLAGGPAHARDELLRLCIEAAPVGIAMFDRAMVCLAASRRFQADHGVAGRELVGRNHYEVFPDIPQRWRDVHARCLAGASERCDADRYEAPGLPPKWIRWEIRPWYEPGGTIGGIVLFTEDISDAVARETELRRWADTFENAAFGITVTDATTNTIAFANPARAAMVGRTVAEVCGAHVLDDYPEHERARVAALLAEADRTGRVIYDTVFLRRDGSTMPVQLDITSVRNADDSVRYRIATALDITDRQLAEQARRESEAEVRRYGDLLRTMIDTMAEAVLMIDAEGRTLFANTACRAMFGDRDDIGSPEWQKIYQRFRPDGVTPYPAEEAPIERARRGENFDDIEIICRRVNGESDLHIVASGRSIRSETGRHEAAVVVYRDVSELFEKTVAAQRSAELFEKTIASIPDAFLVTDENRNFLHLNPACKTLLGIDGSRSLDEWERSYAIFQPDGATEVPHDERPLRRVLRGEPIDASELVLREVATGRDLALSLTARPIYDGDGVVRGAVLLYHDLSKSKHIERQLRQGQKMDAIGQLTGGVAHDFNNILTAITCTIEILAKGVADRPHLATIARIIDQAARRGADLTRQLLAFARRQPLDPRPTDINGLMSDTARLLRPTLGEHIELATAMADGLWPAMVDASQLSTAVINLAVNARDAMPDGGKLTIETANVTLDETYAETNPDARPGDYVMIAVSDNGTGIPAAIRDKVFEPFFTTKDVGRGTGLGLSMVYGFIRQSGGHVKLYSEEGQGTSIKLYLPRIVESEEGEEDGPAIDAMTGGDETILVVEDDDLVRRNVITLLEDLGYTAFAASSGPEALKLLDDGKEFELLFTDVIMPGGMNGRELAAEVLRRRPSVKVLYTSGYAEDAIVHHGRLDPDVTLLNKPYRKADLARKVREALAGPGAPGAGSRKRRRRTTHEPPGEGA</sequence>
<dbReference type="CDD" id="cd18161">
    <property type="entry name" value="REC_hyHK_blue-like"/>
    <property type="match status" value="1"/>
</dbReference>
<dbReference type="SMART" id="SM00086">
    <property type="entry name" value="PAC"/>
    <property type="match status" value="2"/>
</dbReference>
<dbReference type="EC" id="2.7.13.3" evidence="2"/>
<dbReference type="Gene3D" id="3.30.565.10">
    <property type="entry name" value="Histidine kinase-like ATPase, C-terminal domain"/>
    <property type="match status" value="1"/>
</dbReference>
<dbReference type="NCBIfam" id="TIGR00229">
    <property type="entry name" value="sensory_box"/>
    <property type="match status" value="3"/>
</dbReference>
<feature type="domain" description="PAS" evidence="8">
    <location>
        <begin position="426"/>
        <end position="501"/>
    </location>
</feature>
<feature type="modified residue" description="4-aspartylphosphate" evidence="4">
    <location>
        <position position="864"/>
    </location>
</feature>
<proteinExistence type="predicted"/>
<dbReference type="PRINTS" id="PR00344">
    <property type="entry name" value="BCTRLSENSOR"/>
</dbReference>
<feature type="domain" description="Histidine kinase" evidence="6">
    <location>
        <begin position="570"/>
        <end position="793"/>
    </location>
</feature>
<protein>
    <recommendedName>
        <fullName evidence="2">histidine kinase</fullName>
        <ecNumber evidence="2">2.7.13.3</ecNumber>
    </recommendedName>
</protein>
<dbReference type="SMART" id="SM00091">
    <property type="entry name" value="PAS"/>
    <property type="match status" value="4"/>
</dbReference>
<evidence type="ECO:0000259" key="6">
    <source>
        <dbReference type="PROSITE" id="PS50109"/>
    </source>
</evidence>
<feature type="domain" description="Response regulatory" evidence="7">
    <location>
        <begin position="814"/>
        <end position="930"/>
    </location>
</feature>
<dbReference type="InterPro" id="IPR004358">
    <property type="entry name" value="Sig_transdc_His_kin-like_C"/>
</dbReference>
<dbReference type="Proteomes" id="UP001165652">
    <property type="component" value="Unassembled WGS sequence"/>
</dbReference>
<evidence type="ECO:0000259" key="7">
    <source>
        <dbReference type="PROSITE" id="PS50110"/>
    </source>
</evidence>
<evidence type="ECO:0000313" key="11">
    <source>
        <dbReference type="Proteomes" id="UP001165652"/>
    </source>
</evidence>
<evidence type="ECO:0000256" key="4">
    <source>
        <dbReference type="PROSITE-ProRule" id="PRU00169"/>
    </source>
</evidence>
<evidence type="ECO:0000259" key="9">
    <source>
        <dbReference type="PROSITE" id="PS50113"/>
    </source>
</evidence>
<dbReference type="CDD" id="cd00130">
    <property type="entry name" value="PAS"/>
    <property type="match status" value="4"/>
</dbReference>
<dbReference type="CDD" id="cd16919">
    <property type="entry name" value="HATPase_CckA-like"/>
    <property type="match status" value="1"/>
</dbReference>
<reference evidence="10" key="2">
    <citation type="submission" date="2023-02" db="EMBL/GenBank/DDBJ databases">
        <authorList>
            <person name="Rayyan A."/>
            <person name="Meyer T."/>
            <person name="Kyndt J.A."/>
        </authorList>
    </citation>
    <scope>NUCLEOTIDE SEQUENCE</scope>
    <source>
        <strain evidence="10">DSM 9987</strain>
    </source>
</reference>
<feature type="region of interest" description="Disordered" evidence="5">
    <location>
        <begin position="928"/>
        <end position="956"/>
    </location>
</feature>
<name>A0ABT5JDZ6_RHOTP</name>
<dbReference type="PROSITE" id="PS50109">
    <property type="entry name" value="HIS_KIN"/>
    <property type="match status" value="1"/>
</dbReference>
<dbReference type="InterPro" id="IPR036097">
    <property type="entry name" value="HisK_dim/P_sf"/>
</dbReference>
<dbReference type="InterPro" id="IPR003594">
    <property type="entry name" value="HATPase_dom"/>
</dbReference>
<comment type="catalytic activity">
    <reaction evidence="1">
        <text>ATP + protein L-histidine = ADP + protein N-phospho-L-histidine.</text>
        <dbReference type="EC" id="2.7.13.3"/>
    </reaction>
</comment>
<dbReference type="SUPFAM" id="SSF55785">
    <property type="entry name" value="PYP-like sensor domain (PAS domain)"/>
    <property type="match status" value="4"/>
</dbReference>
<accession>A0ABT5JDZ6</accession>
<dbReference type="RefSeq" id="WP_272778601.1">
    <property type="nucleotide sequence ID" value="NZ_JAQQLI010000032.1"/>
</dbReference>
<dbReference type="InterPro" id="IPR013656">
    <property type="entry name" value="PAS_4"/>
</dbReference>
<dbReference type="SMART" id="SM00387">
    <property type="entry name" value="HATPase_c"/>
    <property type="match status" value="1"/>
</dbReference>
<dbReference type="Gene3D" id="1.10.287.130">
    <property type="match status" value="1"/>
</dbReference>
<dbReference type="InterPro" id="IPR001610">
    <property type="entry name" value="PAC"/>
</dbReference>
<keyword evidence="11" id="KW-1185">Reference proteome</keyword>
<dbReference type="InterPro" id="IPR035965">
    <property type="entry name" value="PAS-like_dom_sf"/>
</dbReference>
<dbReference type="SMART" id="SM00388">
    <property type="entry name" value="HisKA"/>
    <property type="match status" value="1"/>
</dbReference>
<comment type="caution">
    <text evidence="10">The sequence shown here is derived from an EMBL/GenBank/DDBJ whole genome shotgun (WGS) entry which is preliminary data.</text>
</comment>
<evidence type="ECO:0000256" key="2">
    <source>
        <dbReference type="ARBA" id="ARBA00012438"/>
    </source>
</evidence>
<dbReference type="InterPro" id="IPR003661">
    <property type="entry name" value="HisK_dim/P_dom"/>
</dbReference>
<feature type="domain" description="PAC" evidence="9">
    <location>
        <begin position="234"/>
        <end position="286"/>
    </location>
</feature>
<evidence type="ECO:0000256" key="5">
    <source>
        <dbReference type="SAM" id="MobiDB-lite"/>
    </source>
</evidence>
<feature type="domain" description="PAC" evidence="9">
    <location>
        <begin position="504"/>
        <end position="557"/>
    </location>
</feature>
<dbReference type="Pfam" id="PF00512">
    <property type="entry name" value="HisKA"/>
    <property type="match status" value="1"/>
</dbReference>
<dbReference type="PANTHER" id="PTHR43065:SF49">
    <property type="entry name" value="HISTIDINE KINASE"/>
    <property type="match status" value="1"/>
</dbReference>
<dbReference type="PROSITE" id="PS50112">
    <property type="entry name" value="PAS"/>
    <property type="match status" value="2"/>
</dbReference>
<organism evidence="10 11">
    <name type="scientific">Rhodoplanes tepidamans</name>
    <name type="common">Rhodoplanes cryptolactis</name>
    <dbReference type="NCBI Taxonomy" id="200616"/>
    <lineage>
        <taxon>Bacteria</taxon>
        <taxon>Pseudomonadati</taxon>
        <taxon>Pseudomonadota</taxon>
        <taxon>Alphaproteobacteria</taxon>
        <taxon>Hyphomicrobiales</taxon>
        <taxon>Nitrobacteraceae</taxon>
        <taxon>Rhodoplanes</taxon>
    </lineage>
</organism>
<evidence type="ECO:0000256" key="1">
    <source>
        <dbReference type="ARBA" id="ARBA00000085"/>
    </source>
</evidence>
<dbReference type="PANTHER" id="PTHR43065">
    <property type="entry name" value="SENSOR HISTIDINE KINASE"/>
    <property type="match status" value="1"/>
</dbReference>
<dbReference type="SUPFAM" id="SSF55874">
    <property type="entry name" value="ATPase domain of HSP90 chaperone/DNA topoisomerase II/histidine kinase"/>
    <property type="match status" value="1"/>
</dbReference>
<dbReference type="SUPFAM" id="SSF47384">
    <property type="entry name" value="Homodimeric domain of signal transducing histidine kinase"/>
    <property type="match status" value="1"/>
</dbReference>